<evidence type="ECO:0000313" key="2">
    <source>
        <dbReference type="EMBL" id="KAL2048927.1"/>
    </source>
</evidence>
<dbReference type="Proteomes" id="UP001590951">
    <property type="component" value="Unassembled WGS sequence"/>
</dbReference>
<comment type="subunit">
    <text evidence="1">Component of the NuA4 histone acetyltransferase complex.</text>
</comment>
<evidence type="ECO:0008006" key="4">
    <source>
        <dbReference type="Google" id="ProtNLM"/>
    </source>
</evidence>
<dbReference type="InterPro" id="IPR016197">
    <property type="entry name" value="Chromo-like_dom_sf"/>
</dbReference>
<keyword evidence="3" id="KW-1185">Reference proteome</keyword>
<evidence type="ECO:0000256" key="1">
    <source>
        <dbReference type="ARBA" id="ARBA00011353"/>
    </source>
</evidence>
<name>A0ABR4ATA5_9LECA</name>
<evidence type="ECO:0000313" key="3">
    <source>
        <dbReference type="Proteomes" id="UP001590951"/>
    </source>
</evidence>
<comment type="caution">
    <text evidence="2">The sequence shown here is derived from an EMBL/GenBank/DDBJ whole genome shotgun (WGS) entry which is preliminary data.</text>
</comment>
<gene>
    <name evidence="2" type="ORF">ABVK25_010780</name>
</gene>
<proteinExistence type="predicted"/>
<reference evidence="2 3" key="1">
    <citation type="submission" date="2024-09" db="EMBL/GenBank/DDBJ databases">
        <title>Rethinking Asexuality: The Enigmatic Case of Functional Sexual Genes in Lepraria (Stereocaulaceae).</title>
        <authorList>
            <person name="Doellman M."/>
            <person name="Sun Y."/>
            <person name="Barcenas-Pena A."/>
            <person name="Lumbsch H.T."/>
            <person name="Grewe F."/>
        </authorList>
    </citation>
    <scope>NUCLEOTIDE SEQUENCE [LARGE SCALE GENOMIC DNA]</scope>
    <source>
        <strain evidence="2 3">Grewe 0041</strain>
    </source>
</reference>
<dbReference type="EMBL" id="JBHFEH010000075">
    <property type="protein sequence ID" value="KAL2048927.1"/>
    <property type="molecule type" value="Genomic_DNA"/>
</dbReference>
<sequence>MTLSWWRMTKERLAELAVLPGPPALNLRLVPYTSKAPTRGNSQRHMVAWVLLLPPNLSPTSLIARFLTVSHSRDRVEQAVRGDDCGTAAIVRSPHAIIVTPPLPEQPQDQGGSVLDEEEWEIIRIVGKRRRGKGYEYKVCWKKTWLLEHGLGKRTGTAAGV</sequence>
<protein>
    <recommendedName>
        <fullName evidence="4">Chromo domain-containing protein</fullName>
    </recommendedName>
</protein>
<dbReference type="CDD" id="cd00024">
    <property type="entry name" value="CD_CSD"/>
    <property type="match status" value="1"/>
</dbReference>
<accession>A0ABR4ATA5</accession>
<dbReference type="SUPFAM" id="SSF54160">
    <property type="entry name" value="Chromo domain-like"/>
    <property type="match status" value="1"/>
</dbReference>
<organism evidence="2 3">
    <name type="scientific">Lepraria finkii</name>
    <dbReference type="NCBI Taxonomy" id="1340010"/>
    <lineage>
        <taxon>Eukaryota</taxon>
        <taxon>Fungi</taxon>
        <taxon>Dikarya</taxon>
        <taxon>Ascomycota</taxon>
        <taxon>Pezizomycotina</taxon>
        <taxon>Lecanoromycetes</taxon>
        <taxon>OSLEUM clade</taxon>
        <taxon>Lecanoromycetidae</taxon>
        <taxon>Lecanorales</taxon>
        <taxon>Lecanorineae</taxon>
        <taxon>Stereocaulaceae</taxon>
        <taxon>Lepraria</taxon>
    </lineage>
</organism>